<organism evidence="3 4">
    <name type="scientific">Cynoglossus semilaevis</name>
    <name type="common">Tongue sole</name>
    <dbReference type="NCBI Taxonomy" id="244447"/>
    <lineage>
        <taxon>Eukaryota</taxon>
        <taxon>Metazoa</taxon>
        <taxon>Chordata</taxon>
        <taxon>Craniata</taxon>
        <taxon>Vertebrata</taxon>
        <taxon>Euteleostomi</taxon>
        <taxon>Actinopterygii</taxon>
        <taxon>Neopterygii</taxon>
        <taxon>Teleostei</taxon>
        <taxon>Neoteleostei</taxon>
        <taxon>Acanthomorphata</taxon>
        <taxon>Carangaria</taxon>
        <taxon>Pleuronectiformes</taxon>
        <taxon>Pleuronectoidei</taxon>
        <taxon>Cynoglossidae</taxon>
        <taxon>Cynoglossinae</taxon>
        <taxon>Cynoglossus</taxon>
    </lineage>
</organism>
<dbReference type="PANTHER" id="PTHR16476">
    <property type="entry name" value="FAMILY WITH SEQUENCE SIMILARITY 216 MEMBER A"/>
    <property type="match status" value="1"/>
</dbReference>
<dbReference type="AlphaFoldDB" id="A0A3P8VRC6"/>
<accession>A0A3P8VRC6</accession>
<proteinExistence type="inferred from homology"/>
<dbReference type="GeneTree" id="ENSGT01050000245010"/>
<name>A0A3P8VRC6_CYNSE</name>
<dbReference type="Ensembl" id="ENSCSET00000017104.1">
    <property type="protein sequence ID" value="ENSCSEP00000016892.1"/>
    <property type="gene ID" value="ENSCSEG00000010851.1"/>
</dbReference>
<evidence type="ECO:0000256" key="2">
    <source>
        <dbReference type="SAM" id="MobiDB-lite"/>
    </source>
</evidence>
<sequence>MNRGVHLNVPTGSQHLRSIHIPKSMMSAPFLQHPALTAGQRRYLYSIANVYSMEHQYGEKSSITEDAEKDVHTRTKPQGQRKDSSSSSVAQCDVILPKISNSPVAVGG</sequence>
<feature type="region of interest" description="Disordered" evidence="2">
    <location>
        <begin position="58"/>
        <end position="92"/>
    </location>
</feature>
<dbReference type="Proteomes" id="UP000265120">
    <property type="component" value="Chromosome W"/>
</dbReference>
<evidence type="ECO:0000313" key="3">
    <source>
        <dbReference type="Ensembl" id="ENSCSEP00000016892.1"/>
    </source>
</evidence>
<evidence type="ECO:0000313" key="4">
    <source>
        <dbReference type="Proteomes" id="UP000265120"/>
    </source>
</evidence>
<comment type="similarity">
    <text evidence="1">Belongs to the FAM216 family.</text>
</comment>
<keyword evidence="4" id="KW-1185">Reference proteome</keyword>
<dbReference type="Pfam" id="PF15107">
    <property type="entry name" value="FAM216B"/>
    <property type="match status" value="1"/>
</dbReference>
<protein>
    <submittedName>
        <fullName evidence="3">Uncharacterized protein</fullName>
    </submittedName>
</protein>
<reference evidence="3" key="2">
    <citation type="submission" date="2025-08" db="UniProtKB">
        <authorList>
            <consortium name="Ensembl"/>
        </authorList>
    </citation>
    <scope>IDENTIFICATION</scope>
</reference>
<evidence type="ECO:0000256" key="1">
    <source>
        <dbReference type="ARBA" id="ARBA00008615"/>
    </source>
</evidence>
<dbReference type="InParanoid" id="A0A3P8VRC6"/>
<dbReference type="PANTHER" id="PTHR16476:SF4">
    <property type="entry name" value="PROTEIN FAM216A"/>
    <property type="match status" value="1"/>
</dbReference>
<reference evidence="3" key="3">
    <citation type="submission" date="2025-09" db="UniProtKB">
        <authorList>
            <consortium name="Ensembl"/>
        </authorList>
    </citation>
    <scope>IDENTIFICATION</scope>
</reference>
<dbReference type="InterPro" id="IPR029373">
    <property type="entry name" value="FAM216"/>
</dbReference>
<dbReference type="OMA" id="THMNVCA"/>
<reference evidence="3 4" key="1">
    <citation type="journal article" date="2014" name="Nat. Genet.">
        <title>Whole-genome sequence of a flatfish provides insights into ZW sex chromosome evolution and adaptation to a benthic lifestyle.</title>
        <authorList>
            <person name="Chen S."/>
            <person name="Zhang G."/>
            <person name="Shao C."/>
            <person name="Huang Q."/>
            <person name="Liu G."/>
            <person name="Zhang P."/>
            <person name="Song W."/>
            <person name="An N."/>
            <person name="Chalopin D."/>
            <person name="Volff J.N."/>
            <person name="Hong Y."/>
            <person name="Li Q."/>
            <person name="Sha Z."/>
            <person name="Zhou H."/>
            <person name="Xie M."/>
            <person name="Yu Q."/>
            <person name="Liu Y."/>
            <person name="Xiang H."/>
            <person name="Wang N."/>
            <person name="Wu K."/>
            <person name="Yang C."/>
            <person name="Zhou Q."/>
            <person name="Liao X."/>
            <person name="Yang L."/>
            <person name="Hu Q."/>
            <person name="Zhang J."/>
            <person name="Meng L."/>
            <person name="Jin L."/>
            <person name="Tian Y."/>
            <person name="Lian J."/>
            <person name="Yang J."/>
            <person name="Miao G."/>
            <person name="Liu S."/>
            <person name="Liang Z."/>
            <person name="Yan F."/>
            <person name="Li Y."/>
            <person name="Sun B."/>
            <person name="Zhang H."/>
            <person name="Zhang J."/>
            <person name="Zhu Y."/>
            <person name="Du M."/>
            <person name="Zhao Y."/>
            <person name="Schartl M."/>
            <person name="Tang Q."/>
            <person name="Wang J."/>
        </authorList>
    </citation>
    <scope>NUCLEOTIDE SEQUENCE</scope>
</reference>